<feature type="region of interest" description="Disordered" evidence="1">
    <location>
        <begin position="196"/>
        <end position="313"/>
    </location>
</feature>
<reference evidence="3" key="1">
    <citation type="submission" date="2022-06" db="EMBL/GenBank/DDBJ databases">
        <title>Complete genome sequences of two strains of the flax pathogen Septoria linicola.</title>
        <authorList>
            <person name="Lapalu N."/>
            <person name="Simon A."/>
            <person name="Demenou B."/>
            <person name="Paumier D."/>
            <person name="Guillot M.-P."/>
            <person name="Gout L."/>
            <person name="Valade R."/>
        </authorList>
    </citation>
    <scope>NUCLEOTIDE SEQUENCE</scope>
    <source>
        <strain evidence="3">SE15195</strain>
    </source>
</reference>
<feature type="region of interest" description="Disordered" evidence="1">
    <location>
        <begin position="348"/>
        <end position="378"/>
    </location>
</feature>
<dbReference type="AlphaFoldDB" id="A0A9Q9EHV7"/>
<gene>
    <name evidence="3" type="ORF">Slin15195_G046940</name>
</gene>
<name>A0A9Q9EHV7_9PEZI</name>
<proteinExistence type="predicted"/>
<feature type="compositionally biased region" description="Basic and acidic residues" evidence="1">
    <location>
        <begin position="262"/>
        <end position="273"/>
    </location>
</feature>
<protein>
    <submittedName>
        <fullName evidence="3">Uncharacterized protein</fullName>
    </submittedName>
</protein>
<sequence>MPPFTPLPRKLENRFRARMGSSVTAASPLDQVQSIWMETASVTAPASETLHQRYSTSSAVLVGTAPAAPEVWPDHFPDLPPAAVWILAGGLSFLFVGAICLLMINFYPHHPRGHRVKAQRGYTEVAQEDFELDSYCASRVPITPDWQMGRPHHAQTGVDSSPRVDEFASMLRKRRPTTLSIDTTAQYKGLGIAVQGGKAKTAHAPPPPRRSSSEDTVPSRSCSTASSSSSSSLRAPPHAWTPLPSPLIKGHHGRTRPRAKKSTLEPRRQKPSIELELVETFCPRPGRDSDQQRSGKDAGTARRANAATEQVASASQYQSSRFLDLDTHQQHMSELEAGTFLDVRHATGWPNHSLPEDPPPETPYVTPEESPRPSRTSSTLNLLLQKGEDAVDYTARKLTRMVYDQVNKNDLEEGLLLPIRRCETEGIAKCEVCCDRGTLFDIPKGEQLFYLL</sequence>
<keyword evidence="4" id="KW-1185">Reference proteome</keyword>
<evidence type="ECO:0000313" key="4">
    <source>
        <dbReference type="Proteomes" id="UP001056384"/>
    </source>
</evidence>
<feature type="compositionally biased region" description="Low complexity" evidence="1">
    <location>
        <begin position="363"/>
        <end position="378"/>
    </location>
</feature>
<keyword evidence="2" id="KW-0472">Membrane</keyword>
<accession>A0A9Q9EHV7</accession>
<keyword evidence="2" id="KW-1133">Transmembrane helix</keyword>
<dbReference type="OrthoDB" id="3646524at2759"/>
<dbReference type="Proteomes" id="UP001056384">
    <property type="component" value="Chromosome 3"/>
</dbReference>
<feature type="transmembrane region" description="Helical" evidence="2">
    <location>
        <begin position="82"/>
        <end position="107"/>
    </location>
</feature>
<feature type="compositionally biased region" description="Basic residues" evidence="1">
    <location>
        <begin position="249"/>
        <end position="261"/>
    </location>
</feature>
<evidence type="ECO:0000313" key="3">
    <source>
        <dbReference type="EMBL" id="USW51375.1"/>
    </source>
</evidence>
<feature type="compositionally biased region" description="Basic and acidic residues" evidence="1">
    <location>
        <begin position="285"/>
        <end position="300"/>
    </location>
</feature>
<dbReference type="EMBL" id="CP099420">
    <property type="protein sequence ID" value="USW51375.1"/>
    <property type="molecule type" value="Genomic_DNA"/>
</dbReference>
<evidence type="ECO:0000256" key="2">
    <source>
        <dbReference type="SAM" id="Phobius"/>
    </source>
</evidence>
<keyword evidence="2" id="KW-0812">Transmembrane</keyword>
<feature type="compositionally biased region" description="Low complexity" evidence="1">
    <location>
        <begin position="219"/>
        <end position="232"/>
    </location>
</feature>
<evidence type="ECO:0000256" key="1">
    <source>
        <dbReference type="SAM" id="MobiDB-lite"/>
    </source>
</evidence>
<organism evidence="3 4">
    <name type="scientific">Septoria linicola</name>
    <dbReference type="NCBI Taxonomy" id="215465"/>
    <lineage>
        <taxon>Eukaryota</taxon>
        <taxon>Fungi</taxon>
        <taxon>Dikarya</taxon>
        <taxon>Ascomycota</taxon>
        <taxon>Pezizomycotina</taxon>
        <taxon>Dothideomycetes</taxon>
        <taxon>Dothideomycetidae</taxon>
        <taxon>Mycosphaerellales</taxon>
        <taxon>Mycosphaerellaceae</taxon>
        <taxon>Septoria</taxon>
    </lineage>
</organism>